<accession>A0A5B7DBG2</accession>
<evidence type="ECO:0000313" key="1">
    <source>
        <dbReference type="EMBL" id="MPC18456.1"/>
    </source>
</evidence>
<dbReference type="AlphaFoldDB" id="A0A5B7DBG2"/>
<comment type="caution">
    <text evidence="1">The sequence shown here is derived from an EMBL/GenBank/DDBJ whole genome shotgun (WGS) entry which is preliminary data.</text>
</comment>
<dbReference type="EMBL" id="VSRR010000681">
    <property type="protein sequence ID" value="MPC18456.1"/>
    <property type="molecule type" value="Genomic_DNA"/>
</dbReference>
<reference evidence="1 2" key="1">
    <citation type="submission" date="2019-05" db="EMBL/GenBank/DDBJ databases">
        <title>Another draft genome of Portunus trituberculatus and its Hox gene families provides insights of decapod evolution.</title>
        <authorList>
            <person name="Jeong J.-H."/>
            <person name="Song I."/>
            <person name="Kim S."/>
            <person name="Choi T."/>
            <person name="Kim D."/>
            <person name="Ryu S."/>
            <person name="Kim W."/>
        </authorList>
    </citation>
    <scope>NUCLEOTIDE SEQUENCE [LARGE SCALE GENOMIC DNA]</scope>
    <source>
        <tissue evidence="1">Muscle</tissue>
    </source>
</reference>
<gene>
    <name evidence="1" type="ORF">E2C01_011342</name>
</gene>
<organism evidence="1 2">
    <name type="scientific">Portunus trituberculatus</name>
    <name type="common">Swimming crab</name>
    <name type="synonym">Neptunus trituberculatus</name>
    <dbReference type="NCBI Taxonomy" id="210409"/>
    <lineage>
        <taxon>Eukaryota</taxon>
        <taxon>Metazoa</taxon>
        <taxon>Ecdysozoa</taxon>
        <taxon>Arthropoda</taxon>
        <taxon>Crustacea</taxon>
        <taxon>Multicrustacea</taxon>
        <taxon>Malacostraca</taxon>
        <taxon>Eumalacostraca</taxon>
        <taxon>Eucarida</taxon>
        <taxon>Decapoda</taxon>
        <taxon>Pleocyemata</taxon>
        <taxon>Brachyura</taxon>
        <taxon>Eubrachyura</taxon>
        <taxon>Portunoidea</taxon>
        <taxon>Portunidae</taxon>
        <taxon>Portuninae</taxon>
        <taxon>Portunus</taxon>
    </lineage>
</organism>
<name>A0A5B7DBG2_PORTR</name>
<dbReference type="Proteomes" id="UP000324222">
    <property type="component" value="Unassembled WGS sequence"/>
</dbReference>
<sequence length="113" mass="12057">MLGSALPRLRTPATTLPQYKRGAVWYSCFVAVATVTIAAGAVKATPGILNPSNPMRGDDVSEKFRGRGTSFSLINEVRQALGRLPLLLDQQQAVTLVDGVEVKGAFSEVKDTP</sequence>
<proteinExistence type="predicted"/>
<protein>
    <submittedName>
        <fullName evidence="1">Uncharacterized protein</fullName>
    </submittedName>
</protein>
<evidence type="ECO:0000313" key="2">
    <source>
        <dbReference type="Proteomes" id="UP000324222"/>
    </source>
</evidence>
<keyword evidence="2" id="KW-1185">Reference proteome</keyword>